<dbReference type="GO" id="GO:0015833">
    <property type="term" value="P:peptide transport"/>
    <property type="evidence" value="ECO:0007669"/>
    <property type="project" value="InterPro"/>
</dbReference>
<dbReference type="PANTHER" id="PTHR43297:SF2">
    <property type="entry name" value="DIPEPTIDE TRANSPORT ATP-BINDING PROTEIN DPPD"/>
    <property type="match status" value="1"/>
</dbReference>
<evidence type="ECO:0000256" key="2">
    <source>
        <dbReference type="ARBA" id="ARBA00005417"/>
    </source>
</evidence>
<comment type="similarity">
    <text evidence="2">Belongs to the ABC transporter superfamily.</text>
</comment>
<dbReference type="InterPro" id="IPR027417">
    <property type="entry name" value="P-loop_NTPase"/>
</dbReference>
<evidence type="ECO:0000256" key="6">
    <source>
        <dbReference type="ARBA" id="ARBA00022840"/>
    </source>
</evidence>
<evidence type="ECO:0000313" key="9">
    <source>
        <dbReference type="EMBL" id="HGG91915.1"/>
    </source>
</evidence>
<reference evidence="9" key="1">
    <citation type="journal article" date="2020" name="mSystems">
        <title>Genome- and Community-Level Interaction Insights into Carbon Utilization and Element Cycling Functions of Hydrothermarchaeota in Hydrothermal Sediment.</title>
        <authorList>
            <person name="Zhou Z."/>
            <person name="Liu Y."/>
            <person name="Xu W."/>
            <person name="Pan J."/>
            <person name="Luo Z.H."/>
            <person name="Li M."/>
        </authorList>
    </citation>
    <scope>NUCLEOTIDE SEQUENCE [LARGE SCALE GENOMIC DNA]</scope>
    <source>
        <strain evidence="9">SpSt-413</strain>
    </source>
</reference>
<name>A0A7C4AG79_9BACT</name>
<keyword evidence="4" id="KW-1003">Cell membrane</keyword>
<dbReference type="AlphaFoldDB" id="A0A7C4AG79"/>
<dbReference type="CDD" id="cd03257">
    <property type="entry name" value="ABC_NikE_OppD_transporters"/>
    <property type="match status" value="1"/>
</dbReference>
<proteinExistence type="inferred from homology"/>
<gene>
    <name evidence="9" type="ORF">ENR59_03060</name>
</gene>
<dbReference type="NCBIfam" id="TIGR01727">
    <property type="entry name" value="oligo_HPY"/>
    <property type="match status" value="1"/>
</dbReference>
<dbReference type="SUPFAM" id="SSF52540">
    <property type="entry name" value="P-loop containing nucleoside triphosphate hydrolases"/>
    <property type="match status" value="1"/>
</dbReference>
<dbReference type="InterPro" id="IPR013563">
    <property type="entry name" value="Oligopep_ABC_C"/>
</dbReference>
<protein>
    <submittedName>
        <fullName evidence="9">ABC transporter ATP-binding protein</fullName>
    </submittedName>
</protein>
<evidence type="ECO:0000256" key="1">
    <source>
        <dbReference type="ARBA" id="ARBA00004417"/>
    </source>
</evidence>
<dbReference type="GO" id="GO:0016887">
    <property type="term" value="F:ATP hydrolysis activity"/>
    <property type="evidence" value="ECO:0007669"/>
    <property type="project" value="InterPro"/>
</dbReference>
<evidence type="ECO:0000256" key="3">
    <source>
        <dbReference type="ARBA" id="ARBA00022448"/>
    </source>
</evidence>
<dbReference type="PROSITE" id="PS00211">
    <property type="entry name" value="ABC_TRANSPORTER_1"/>
    <property type="match status" value="1"/>
</dbReference>
<keyword evidence="5" id="KW-0547">Nucleotide-binding</keyword>
<keyword evidence="7" id="KW-0472">Membrane</keyword>
<accession>A0A7C4AG79</accession>
<dbReference type="FunFam" id="3.40.50.300:FF:000016">
    <property type="entry name" value="Oligopeptide ABC transporter ATP-binding component"/>
    <property type="match status" value="1"/>
</dbReference>
<dbReference type="PANTHER" id="PTHR43297">
    <property type="entry name" value="OLIGOPEPTIDE TRANSPORT ATP-BINDING PROTEIN APPD"/>
    <property type="match status" value="1"/>
</dbReference>
<keyword evidence="3" id="KW-0813">Transport</keyword>
<dbReference type="PROSITE" id="PS50893">
    <property type="entry name" value="ABC_TRANSPORTER_2"/>
    <property type="match status" value="1"/>
</dbReference>
<dbReference type="GO" id="GO:0005886">
    <property type="term" value="C:plasma membrane"/>
    <property type="evidence" value="ECO:0007669"/>
    <property type="project" value="UniProtKB-SubCell"/>
</dbReference>
<dbReference type="InterPro" id="IPR050388">
    <property type="entry name" value="ABC_Ni/Peptide_Import"/>
</dbReference>
<comment type="subcellular location">
    <subcellularLocation>
        <location evidence="1">Cell inner membrane</location>
        <topology evidence="1">Peripheral membrane protein</topology>
    </subcellularLocation>
</comment>
<comment type="caution">
    <text evidence="9">The sequence shown here is derived from an EMBL/GenBank/DDBJ whole genome shotgun (WGS) entry which is preliminary data.</text>
</comment>
<dbReference type="GO" id="GO:0005524">
    <property type="term" value="F:ATP binding"/>
    <property type="evidence" value="ECO:0007669"/>
    <property type="project" value="UniProtKB-KW"/>
</dbReference>
<dbReference type="InterPro" id="IPR003439">
    <property type="entry name" value="ABC_transporter-like_ATP-bd"/>
</dbReference>
<dbReference type="Pfam" id="PF08352">
    <property type="entry name" value="oligo_HPY"/>
    <property type="match status" value="1"/>
</dbReference>
<dbReference type="Pfam" id="PF00005">
    <property type="entry name" value="ABC_tran"/>
    <property type="match status" value="1"/>
</dbReference>
<dbReference type="InterPro" id="IPR003593">
    <property type="entry name" value="AAA+_ATPase"/>
</dbReference>
<dbReference type="SMART" id="SM00382">
    <property type="entry name" value="AAA"/>
    <property type="match status" value="1"/>
</dbReference>
<evidence type="ECO:0000256" key="7">
    <source>
        <dbReference type="ARBA" id="ARBA00023136"/>
    </source>
</evidence>
<dbReference type="EMBL" id="DSRP01000213">
    <property type="protein sequence ID" value="HGG91915.1"/>
    <property type="molecule type" value="Genomic_DNA"/>
</dbReference>
<evidence type="ECO:0000256" key="4">
    <source>
        <dbReference type="ARBA" id="ARBA00022475"/>
    </source>
</evidence>
<organism evidence="9">
    <name type="scientific">Fundidesulfovibrio putealis</name>
    <dbReference type="NCBI Taxonomy" id="270496"/>
    <lineage>
        <taxon>Bacteria</taxon>
        <taxon>Pseudomonadati</taxon>
        <taxon>Thermodesulfobacteriota</taxon>
        <taxon>Desulfovibrionia</taxon>
        <taxon>Desulfovibrionales</taxon>
        <taxon>Desulfovibrionaceae</taxon>
        <taxon>Fundidesulfovibrio</taxon>
    </lineage>
</organism>
<evidence type="ECO:0000259" key="8">
    <source>
        <dbReference type="PROSITE" id="PS50893"/>
    </source>
</evidence>
<feature type="domain" description="ABC transporter" evidence="8">
    <location>
        <begin position="10"/>
        <end position="258"/>
    </location>
</feature>
<dbReference type="InterPro" id="IPR017871">
    <property type="entry name" value="ABC_transporter-like_CS"/>
</dbReference>
<sequence length="327" mass="35619">MDNNDTLLCVENLEVTFALRAGSFQAVKGVSFRLGKGERLGLVGESGAGKSITGFSIINLISPPGRISGGRIMFEGRDLSKLAPEQMRSIRGDRVAMIFQDPMMTLNPVLTVGQQMVETVKAHRKVSTRQAREIAVEKLAKVHISSPERRLTQYPHEFSGGMRQRIVIAISLLANPALIIADEPSTALDVTIQAEIMELLLELCRNERMGLILISHDLGVVSQVTERMAIMYAGSIVEMGPTERIIANPRHPYTRGLLAALPGNQARRGRLNQIPGVMPGLANIPTGCAFHPRCQEVLDICRVSAPCLRGLDGVDVACHACGKEERP</sequence>
<evidence type="ECO:0000256" key="5">
    <source>
        <dbReference type="ARBA" id="ARBA00022741"/>
    </source>
</evidence>
<dbReference type="Gene3D" id="3.40.50.300">
    <property type="entry name" value="P-loop containing nucleotide triphosphate hydrolases"/>
    <property type="match status" value="1"/>
</dbReference>
<keyword evidence="6 9" id="KW-0067">ATP-binding</keyword>